<dbReference type="AlphaFoldDB" id="A0A2J6TWN3"/>
<dbReference type="GeneID" id="36595829"/>
<protein>
    <submittedName>
        <fullName evidence="2">Uncharacterized protein</fullName>
    </submittedName>
</protein>
<sequence>MLPNAYYLTEFGTEPRRLLIEITRYHNSLAIIIPDGALAYENYNLNKRGHNARKYKDPKNEALRPQVKKDANGNLLNRKSYRRCGSTKHLKFEISGYKKCNSCIPINKLQEDIIINYVKQLSYKDIPAIPEKVERLEITDMSFYYSPRGTEDFNSKKDSIKAIFIIPAREEGLFASPFGSEQEKKTGKQYVTWFEQAQFSSFNQEASRGYTYVPEFDVRSITNAKAFEDRHVAREFEIEDEPEEVEAEEEVEGQGNGWGQAVQDGQETGAVQDEGKETTSSWGQTGASEGTGTGW</sequence>
<dbReference type="EMBL" id="KZ613740">
    <property type="protein sequence ID" value="PMD67368.1"/>
    <property type="molecule type" value="Genomic_DNA"/>
</dbReference>
<evidence type="ECO:0000256" key="1">
    <source>
        <dbReference type="SAM" id="MobiDB-lite"/>
    </source>
</evidence>
<accession>A0A2J6TWN3</accession>
<gene>
    <name evidence="2" type="ORF">K444DRAFT_689992</name>
</gene>
<feature type="compositionally biased region" description="Acidic residues" evidence="1">
    <location>
        <begin position="239"/>
        <end position="252"/>
    </location>
</feature>
<organism evidence="2 3">
    <name type="scientific">Hyaloscypha bicolor E</name>
    <dbReference type="NCBI Taxonomy" id="1095630"/>
    <lineage>
        <taxon>Eukaryota</taxon>
        <taxon>Fungi</taxon>
        <taxon>Dikarya</taxon>
        <taxon>Ascomycota</taxon>
        <taxon>Pezizomycotina</taxon>
        <taxon>Leotiomycetes</taxon>
        <taxon>Helotiales</taxon>
        <taxon>Hyaloscyphaceae</taxon>
        <taxon>Hyaloscypha</taxon>
        <taxon>Hyaloscypha bicolor</taxon>
    </lineage>
</organism>
<reference evidence="2 3" key="1">
    <citation type="submission" date="2016-04" db="EMBL/GenBank/DDBJ databases">
        <title>A degradative enzymes factory behind the ericoid mycorrhizal symbiosis.</title>
        <authorList>
            <consortium name="DOE Joint Genome Institute"/>
            <person name="Martino E."/>
            <person name="Morin E."/>
            <person name="Grelet G."/>
            <person name="Kuo A."/>
            <person name="Kohler A."/>
            <person name="Daghino S."/>
            <person name="Barry K."/>
            <person name="Choi C."/>
            <person name="Cichocki N."/>
            <person name="Clum A."/>
            <person name="Copeland A."/>
            <person name="Hainaut M."/>
            <person name="Haridas S."/>
            <person name="Labutti K."/>
            <person name="Lindquist E."/>
            <person name="Lipzen A."/>
            <person name="Khouja H.-R."/>
            <person name="Murat C."/>
            <person name="Ohm R."/>
            <person name="Olson A."/>
            <person name="Spatafora J."/>
            <person name="Veneault-Fourrey C."/>
            <person name="Henrissat B."/>
            <person name="Grigoriev I."/>
            <person name="Martin F."/>
            <person name="Perotto S."/>
        </authorList>
    </citation>
    <scope>NUCLEOTIDE SEQUENCE [LARGE SCALE GENOMIC DNA]</scope>
    <source>
        <strain evidence="2 3">E</strain>
    </source>
</reference>
<evidence type="ECO:0000313" key="3">
    <source>
        <dbReference type="Proteomes" id="UP000235371"/>
    </source>
</evidence>
<dbReference type="RefSeq" id="XP_024744272.1">
    <property type="nucleotide sequence ID" value="XM_024887753.1"/>
</dbReference>
<feature type="compositionally biased region" description="Polar residues" evidence="1">
    <location>
        <begin position="278"/>
        <end position="288"/>
    </location>
</feature>
<name>A0A2J6TWN3_9HELO</name>
<proteinExistence type="predicted"/>
<keyword evidence="3" id="KW-1185">Reference proteome</keyword>
<dbReference type="Proteomes" id="UP000235371">
    <property type="component" value="Unassembled WGS sequence"/>
</dbReference>
<evidence type="ECO:0000313" key="2">
    <source>
        <dbReference type="EMBL" id="PMD67368.1"/>
    </source>
</evidence>
<feature type="region of interest" description="Disordered" evidence="1">
    <location>
        <begin position="239"/>
        <end position="295"/>
    </location>
</feature>
<dbReference type="InParanoid" id="A0A2J6TWN3"/>